<dbReference type="Proteomes" id="UP000759537">
    <property type="component" value="Unassembled WGS sequence"/>
</dbReference>
<dbReference type="OrthoDB" id="3232438at2759"/>
<organism evidence="1 2">
    <name type="scientific">Russula ochroleuca</name>
    <dbReference type="NCBI Taxonomy" id="152965"/>
    <lineage>
        <taxon>Eukaryota</taxon>
        <taxon>Fungi</taxon>
        <taxon>Dikarya</taxon>
        <taxon>Basidiomycota</taxon>
        <taxon>Agaricomycotina</taxon>
        <taxon>Agaricomycetes</taxon>
        <taxon>Russulales</taxon>
        <taxon>Russulaceae</taxon>
        <taxon>Russula</taxon>
    </lineage>
</organism>
<proteinExistence type="predicted"/>
<reference evidence="1" key="2">
    <citation type="journal article" date="2020" name="Nat. Commun.">
        <title>Large-scale genome sequencing of mycorrhizal fungi provides insights into the early evolution of symbiotic traits.</title>
        <authorList>
            <person name="Miyauchi S."/>
            <person name="Kiss E."/>
            <person name="Kuo A."/>
            <person name="Drula E."/>
            <person name="Kohler A."/>
            <person name="Sanchez-Garcia M."/>
            <person name="Morin E."/>
            <person name="Andreopoulos B."/>
            <person name="Barry K.W."/>
            <person name="Bonito G."/>
            <person name="Buee M."/>
            <person name="Carver A."/>
            <person name="Chen C."/>
            <person name="Cichocki N."/>
            <person name="Clum A."/>
            <person name="Culley D."/>
            <person name="Crous P.W."/>
            <person name="Fauchery L."/>
            <person name="Girlanda M."/>
            <person name="Hayes R.D."/>
            <person name="Keri Z."/>
            <person name="LaButti K."/>
            <person name="Lipzen A."/>
            <person name="Lombard V."/>
            <person name="Magnuson J."/>
            <person name="Maillard F."/>
            <person name="Murat C."/>
            <person name="Nolan M."/>
            <person name="Ohm R.A."/>
            <person name="Pangilinan J."/>
            <person name="Pereira M.F."/>
            <person name="Perotto S."/>
            <person name="Peter M."/>
            <person name="Pfister S."/>
            <person name="Riley R."/>
            <person name="Sitrit Y."/>
            <person name="Stielow J.B."/>
            <person name="Szollosi G."/>
            <person name="Zifcakova L."/>
            <person name="Stursova M."/>
            <person name="Spatafora J.W."/>
            <person name="Tedersoo L."/>
            <person name="Vaario L.M."/>
            <person name="Yamada A."/>
            <person name="Yan M."/>
            <person name="Wang P."/>
            <person name="Xu J."/>
            <person name="Bruns T."/>
            <person name="Baldrian P."/>
            <person name="Vilgalys R."/>
            <person name="Dunand C."/>
            <person name="Henrissat B."/>
            <person name="Grigoriev I.V."/>
            <person name="Hibbett D."/>
            <person name="Nagy L.G."/>
            <person name="Martin F.M."/>
        </authorList>
    </citation>
    <scope>NUCLEOTIDE SEQUENCE</scope>
    <source>
        <strain evidence="1">Prilba</strain>
    </source>
</reference>
<gene>
    <name evidence="1" type="ORF">DFH94DRAFT_792563</name>
</gene>
<accession>A0A9P5TCC8</accession>
<dbReference type="Pfam" id="PF18759">
    <property type="entry name" value="Plavaka"/>
    <property type="match status" value="1"/>
</dbReference>
<comment type="caution">
    <text evidence="1">The sequence shown here is derived from an EMBL/GenBank/DDBJ whole genome shotgun (WGS) entry which is preliminary data.</text>
</comment>
<dbReference type="EMBL" id="WHVB01000004">
    <property type="protein sequence ID" value="KAF8483966.1"/>
    <property type="molecule type" value="Genomic_DNA"/>
</dbReference>
<evidence type="ECO:0000313" key="2">
    <source>
        <dbReference type="Proteomes" id="UP000759537"/>
    </source>
</evidence>
<sequence length="582" mass="66104">MLADSVWAPFCSQCDWAIVCWAKMSSPTSTAVTELLAIPECKVLNIRDERLEFYSRDALECIRSLYDLVFAPEQHYTSHECTSRLYNEMYTCDWWWTVQTILESHQPGATVIPLIVSSNKTQLTLFCGKTAYPIYMTIGNIPKDIQQKPSRLAQLLIGYIPTTKLEGVTNKATRCRALENLFHTCMHTVLGLISSYGETGVAMMSGNGIWRRCHPIFTIFVGNYPEQALVTCTYNGRCPKCRITPGQLGEYQTFPRLVQNTALDTYLLANGNVPTFQQACCEAGLKPVYHPFWESLLLANIFLSITPDILHQMLQGVMKHLIKWLTLLFTKGITTLSWVTGHEHKKMCCILLGLIIDLVVPGGQDLSHIVKAVCVLLDFLYLAQYQCHTSDTIQQLQECLSIFHDNKAVFIDLGIREHFNIPKFHSLTHYASSIKLFGTTDNYNTEQSERLHIDFTKDAYRAMNHKDKYPQMTRWLEHHEKIQWHTAIKIAKTPSIKAASFDNLARMYGTLYFQDTLSDFIARLNYPGASTAALCKHAADMLIPFRTVPVFHHIKFTDSESSNAEVVDTVCYRPLDPGTSPP</sequence>
<protein>
    <submittedName>
        <fullName evidence="1">Uncharacterized protein</fullName>
    </submittedName>
</protein>
<dbReference type="InterPro" id="IPR041078">
    <property type="entry name" value="Plavaka"/>
</dbReference>
<name>A0A9P5TCC8_9AGAM</name>
<evidence type="ECO:0000313" key="1">
    <source>
        <dbReference type="EMBL" id="KAF8483966.1"/>
    </source>
</evidence>
<keyword evidence="2" id="KW-1185">Reference proteome</keyword>
<reference evidence="1" key="1">
    <citation type="submission" date="2019-10" db="EMBL/GenBank/DDBJ databases">
        <authorList>
            <consortium name="DOE Joint Genome Institute"/>
            <person name="Kuo A."/>
            <person name="Miyauchi S."/>
            <person name="Kiss E."/>
            <person name="Drula E."/>
            <person name="Kohler A."/>
            <person name="Sanchez-Garcia M."/>
            <person name="Andreopoulos B."/>
            <person name="Barry K.W."/>
            <person name="Bonito G."/>
            <person name="Buee M."/>
            <person name="Carver A."/>
            <person name="Chen C."/>
            <person name="Cichocki N."/>
            <person name="Clum A."/>
            <person name="Culley D."/>
            <person name="Crous P.W."/>
            <person name="Fauchery L."/>
            <person name="Girlanda M."/>
            <person name="Hayes R."/>
            <person name="Keri Z."/>
            <person name="LaButti K."/>
            <person name="Lipzen A."/>
            <person name="Lombard V."/>
            <person name="Magnuson J."/>
            <person name="Maillard F."/>
            <person name="Morin E."/>
            <person name="Murat C."/>
            <person name="Nolan M."/>
            <person name="Ohm R."/>
            <person name="Pangilinan J."/>
            <person name="Pereira M."/>
            <person name="Perotto S."/>
            <person name="Peter M."/>
            <person name="Riley R."/>
            <person name="Sitrit Y."/>
            <person name="Stielow B."/>
            <person name="Szollosi G."/>
            <person name="Zifcakova L."/>
            <person name="Stursova M."/>
            <person name="Spatafora J.W."/>
            <person name="Tedersoo L."/>
            <person name="Vaario L.-M."/>
            <person name="Yamada A."/>
            <person name="Yan M."/>
            <person name="Wang P."/>
            <person name="Xu J."/>
            <person name="Bruns T."/>
            <person name="Baldrian P."/>
            <person name="Vilgalys R."/>
            <person name="Henrissat B."/>
            <person name="Grigoriev I.V."/>
            <person name="Hibbett D."/>
            <person name="Nagy L.G."/>
            <person name="Martin F.M."/>
        </authorList>
    </citation>
    <scope>NUCLEOTIDE SEQUENCE</scope>
    <source>
        <strain evidence="1">Prilba</strain>
    </source>
</reference>
<dbReference type="AlphaFoldDB" id="A0A9P5TCC8"/>